<reference evidence="1 2" key="1">
    <citation type="submission" date="2018-11" db="EMBL/GenBank/DDBJ databases">
        <title>Sequencing the genomes of 1000 actinobacteria strains.</title>
        <authorList>
            <person name="Klenk H.-P."/>
        </authorList>
    </citation>
    <scope>NUCLEOTIDE SEQUENCE [LARGE SCALE GENOMIC DNA]</scope>
    <source>
        <strain evidence="1 2">DSM 44254</strain>
    </source>
</reference>
<organism evidence="1 2">
    <name type="scientific">Actinocorallia herbida</name>
    <dbReference type="NCBI Taxonomy" id="58109"/>
    <lineage>
        <taxon>Bacteria</taxon>
        <taxon>Bacillati</taxon>
        <taxon>Actinomycetota</taxon>
        <taxon>Actinomycetes</taxon>
        <taxon>Streptosporangiales</taxon>
        <taxon>Thermomonosporaceae</taxon>
        <taxon>Actinocorallia</taxon>
    </lineage>
</organism>
<accession>A0A3N1CNM1</accession>
<name>A0A3N1CNM1_9ACTN</name>
<keyword evidence="2" id="KW-1185">Reference proteome</keyword>
<gene>
    <name evidence="1" type="ORF">EDD29_0377</name>
</gene>
<evidence type="ECO:0000313" key="2">
    <source>
        <dbReference type="Proteomes" id="UP000272400"/>
    </source>
</evidence>
<dbReference type="RefSeq" id="WP_123661856.1">
    <property type="nucleotide sequence ID" value="NZ_RJKE01000001.1"/>
</dbReference>
<sequence length="213" mass="22571">MLRLFETRTGQVVGVRSGPLRLYVQAPGDLRVCLTADLLRRLASRLRRRTLTTAAQAADHTLYNVALLDAGEPLPGALSVGNVTSGGEVQTAPWTAPDTPGGDPLALRLALLTRHYRVEAALTSADLTEAAARLDGWRLLLAGWATEPSRAPAPSYAAETLAALCDDLDVPTALAALDRLTEDPDVAPGAKLEAVLQLDQLLALDLPRKIGTV</sequence>
<comment type="caution">
    <text evidence="1">The sequence shown here is derived from an EMBL/GenBank/DDBJ whole genome shotgun (WGS) entry which is preliminary data.</text>
</comment>
<protein>
    <submittedName>
        <fullName evidence="1">Uncharacterized protein</fullName>
    </submittedName>
</protein>
<evidence type="ECO:0000313" key="1">
    <source>
        <dbReference type="EMBL" id="ROO82892.1"/>
    </source>
</evidence>
<dbReference type="AlphaFoldDB" id="A0A3N1CNM1"/>
<dbReference type="OrthoDB" id="4458334at2"/>
<dbReference type="EMBL" id="RJKE01000001">
    <property type="protein sequence ID" value="ROO82892.1"/>
    <property type="molecule type" value="Genomic_DNA"/>
</dbReference>
<dbReference type="Gene3D" id="1.20.120.640">
    <property type="entry name" value="Anticodon-binding domain of a subclass of class I aminoacyl-tRNA synthetases"/>
    <property type="match status" value="1"/>
</dbReference>
<dbReference type="Proteomes" id="UP000272400">
    <property type="component" value="Unassembled WGS sequence"/>
</dbReference>
<proteinExistence type="predicted"/>